<name>A0A081C7H1_VECG1</name>
<proteinExistence type="predicted"/>
<dbReference type="PANTHER" id="PTHR30441">
    <property type="entry name" value="DUF748 DOMAIN-CONTAINING PROTEIN"/>
    <property type="match status" value="1"/>
</dbReference>
<evidence type="ECO:0000259" key="2">
    <source>
        <dbReference type="Pfam" id="PF05170"/>
    </source>
</evidence>
<feature type="domain" description="AsmA" evidence="2">
    <location>
        <begin position="1"/>
        <end position="1037"/>
    </location>
</feature>
<keyword evidence="4" id="KW-1185">Reference proteome</keyword>
<reference evidence="3" key="1">
    <citation type="journal article" date="2015" name="PeerJ">
        <title>First genomic representation of candidate bacterial phylum KSB3 points to enhanced environmental sensing as a trigger of wastewater bulking.</title>
        <authorList>
            <person name="Sekiguchi Y."/>
            <person name="Ohashi A."/>
            <person name="Parks D.H."/>
            <person name="Yamauchi T."/>
            <person name="Tyson G.W."/>
            <person name="Hugenholtz P."/>
        </authorList>
    </citation>
    <scope>NUCLEOTIDE SEQUENCE [LARGE SCALE GENOMIC DNA]</scope>
</reference>
<dbReference type="PANTHER" id="PTHR30441:SF8">
    <property type="entry name" value="DUF748 DOMAIN-CONTAINING PROTEIN"/>
    <property type="match status" value="1"/>
</dbReference>
<evidence type="ECO:0000256" key="1">
    <source>
        <dbReference type="SAM" id="MobiDB-lite"/>
    </source>
</evidence>
<dbReference type="GO" id="GO:0005886">
    <property type="term" value="C:plasma membrane"/>
    <property type="evidence" value="ECO:0007669"/>
    <property type="project" value="TreeGrafter"/>
</dbReference>
<feature type="region of interest" description="Disordered" evidence="1">
    <location>
        <begin position="136"/>
        <end position="173"/>
    </location>
</feature>
<protein>
    <recommendedName>
        <fullName evidence="2">AsmA domain-containing protein</fullName>
    </recommendedName>
</protein>
<dbReference type="GO" id="GO:0090313">
    <property type="term" value="P:regulation of protein targeting to membrane"/>
    <property type="evidence" value="ECO:0007669"/>
    <property type="project" value="TreeGrafter"/>
</dbReference>
<dbReference type="HOGENOM" id="CLU_287263_0_0_0"/>
<dbReference type="eggNOG" id="COG2982">
    <property type="taxonomic scope" value="Bacteria"/>
</dbReference>
<dbReference type="STRING" id="1499967.U27_00423"/>
<dbReference type="InterPro" id="IPR007844">
    <property type="entry name" value="AsmA"/>
</dbReference>
<accession>A0A081C7H1</accession>
<feature type="compositionally biased region" description="Low complexity" evidence="1">
    <location>
        <begin position="141"/>
        <end position="157"/>
    </location>
</feature>
<evidence type="ECO:0000313" key="4">
    <source>
        <dbReference type="Proteomes" id="UP000030661"/>
    </source>
</evidence>
<evidence type="ECO:0000313" key="3">
    <source>
        <dbReference type="EMBL" id="GAK60526.1"/>
    </source>
</evidence>
<dbReference type="Pfam" id="PF05170">
    <property type="entry name" value="AsmA"/>
    <property type="match status" value="1"/>
</dbReference>
<dbReference type="AlphaFoldDB" id="A0A081C7H1"/>
<gene>
    <name evidence="3" type="ORF">U27_00423</name>
</gene>
<dbReference type="Proteomes" id="UP000030661">
    <property type="component" value="Unassembled WGS sequence"/>
</dbReference>
<organism evidence="3">
    <name type="scientific">Vecturithrix granuli</name>
    <dbReference type="NCBI Taxonomy" id="1499967"/>
    <lineage>
        <taxon>Bacteria</taxon>
        <taxon>Candidatus Moduliflexota</taxon>
        <taxon>Candidatus Vecturitrichia</taxon>
        <taxon>Candidatus Vecturitrichales</taxon>
        <taxon>Candidatus Vecturitrichaceae</taxon>
        <taxon>Candidatus Vecturithrix</taxon>
    </lineage>
</organism>
<sequence length="1153" mass="124999">MKKFVIVLGGLFCLVLLAIAALELVLDLNAYKGQIESPLEASLSRNVAIGNITHTLWRGPGASLQEVTVFDHDPSNVFVQIKEVIAKVKVLPLLSKKIELSKILLQQPVVTLKRNLEGQWNIDDLLGVKVEAAPVLPPETPDAQTTEATPPATPATQVSPQEPPATGQAPTSLPLSQFAIDTLRLSDGKIRVIDEMVNMTTELENLEITVDGVAMDSPMQFRLSANVDGGSLGKIEASGKVGPIPATGDLDNLDLDITAKLDQVDVSHFRPYYVAQLTDTTPTGSEKLNATIQLAGNMSKQVTSTGNVSVGDVKVDVAGNVEQVQTMPKLDLTISSQELPWEKLLQLLPPDLTRQIKNLGLSGLGNLTIQPKGTLDNLVIHGEFDLSKSGIQYQNVFAKPEATKMLLSFEIALNALKTDAIKVSALTLTVGELVLKAAGTVTNFKQPELDLHLESNEFPVDQLFALFPQITELTDIDTPLTTKGTGILQASARGPLDDLALQLSVNLDHSAVSYADFFQKSEQEPGNLHIEAQLGKDSVSIAQALLNVGKFQLSASGTIANFKQPNLDLVLETNTFDITSLLAHSPITTTKYLPKELTLAGMSTLRIVSVGSLDNLSISGKIDLTKSAVDFGKYFAKPKDLPGIIDFDATLTKDAVDIRKVQINLNDVILDITGMVSGLQQQTMLDLSVTSNRFALNQILPVKGMVMNPTGNTQLNFTVQSPVDRLNLASIVAANLELTDVGFLPPQFAKPVEHLTARLVLQGQQLTIQQLSATIGESSLTGNARAIQIFTQPDVTFALDASTLNIDELLGVISQAFAPVSPSPFRFVASTQISQTKQITATATSPQKAWQLANITATGTVAIAQGQAQNVHFSDLAAEVKVQNQIIHVEPLALHLYDGEYQGFVSADLSEPDPKYVLHSELVHVDSNKILTDGVSLEDIVYGFIFANTSLQGQGIKTEQILSTLSGSGLLKIEDGTFTTFNIWPQLAQIFQLLGSLGKSNELTRIGKDLSQFPEETHFSRFEGRFELKDGKAGSSDLLLHIPEQNIHLSLILNGEFGLDTSLDFIGKIRFDPQSKYYQDMEKYFRDFRQADGSIELPFPVPIGGTLVKPEINMKSVEKSLSKFAAEIARQAAQKQLEKVGTDLLKDLLKKKK</sequence>
<dbReference type="InterPro" id="IPR052894">
    <property type="entry name" value="AsmA-related"/>
</dbReference>
<dbReference type="EMBL" id="DF820473">
    <property type="protein sequence ID" value="GAK60526.1"/>
    <property type="molecule type" value="Genomic_DNA"/>
</dbReference>